<evidence type="ECO:0000259" key="1">
    <source>
        <dbReference type="Pfam" id="PF03551"/>
    </source>
</evidence>
<sequence length="128" mass="13975">MTPSTQDSPESSGGDWPSDWLRATLGLFALRALEAGPSYGYAIIGEFERHGLGTVKGGTLYPLLTRYEAAGLVATEWRPGDAGPGRKYFALTEHGLDELQRLRTEWARFAEVSNSYLGTTQPGKEINP</sequence>
<dbReference type="Pfam" id="PF03551">
    <property type="entry name" value="PadR"/>
    <property type="match status" value="1"/>
</dbReference>
<dbReference type="EMBL" id="SOGJ01000023">
    <property type="protein sequence ID" value="TFC97128.1"/>
    <property type="molecule type" value="Genomic_DNA"/>
</dbReference>
<dbReference type="InterPro" id="IPR052509">
    <property type="entry name" value="Metal_resp_DNA-bind_regulator"/>
</dbReference>
<comment type="caution">
    <text evidence="2">The sequence shown here is derived from an EMBL/GenBank/DDBJ whole genome shotgun (WGS) entry which is preliminary data.</text>
</comment>
<dbReference type="InterPro" id="IPR036390">
    <property type="entry name" value="WH_DNA-bd_sf"/>
</dbReference>
<name>A0ABY2IXJ1_9MICO</name>
<gene>
    <name evidence="2" type="ORF">E3O65_09905</name>
</gene>
<protein>
    <submittedName>
        <fullName evidence="2">PadR family transcriptional regulator</fullName>
    </submittedName>
</protein>
<evidence type="ECO:0000313" key="3">
    <source>
        <dbReference type="Proteomes" id="UP000298355"/>
    </source>
</evidence>
<evidence type="ECO:0000313" key="2">
    <source>
        <dbReference type="EMBL" id="TFC97128.1"/>
    </source>
</evidence>
<accession>A0ABY2IXJ1</accession>
<dbReference type="SUPFAM" id="SSF46785">
    <property type="entry name" value="Winged helix' DNA-binding domain"/>
    <property type="match status" value="1"/>
</dbReference>
<keyword evidence="3" id="KW-1185">Reference proteome</keyword>
<dbReference type="PANTHER" id="PTHR33169:SF14">
    <property type="entry name" value="TRANSCRIPTIONAL REGULATOR RV3488"/>
    <property type="match status" value="1"/>
</dbReference>
<organism evidence="2 3">
    <name type="scientific">Cryobacterium breve</name>
    <dbReference type="NCBI Taxonomy" id="1259258"/>
    <lineage>
        <taxon>Bacteria</taxon>
        <taxon>Bacillati</taxon>
        <taxon>Actinomycetota</taxon>
        <taxon>Actinomycetes</taxon>
        <taxon>Micrococcales</taxon>
        <taxon>Microbacteriaceae</taxon>
        <taxon>Cryobacterium</taxon>
    </lineage>
</organism>
<dbReference type="Proteomes" id="UP000298355">
    <property type="component" value="Unassembled WGS sequence"/>
</dbReference>
<dbReference type="PANTHER" id="PTHR33169">
    <property type="entry name" value="PADR-FAMILY TRANSCRIPTIONAL REGULATOR"/>
    <property type="match status" value="1"/>
</dbReference>
<dbReference type="InterPro" id="IPR036388">
    <property type="entry name" value="WH-like_DNA-bd_sf"/>
</dbReference>
<reference evidence="2 3" key="1">
    <citation type="submission" date="2019-03" db="EMBL/GenBank/DDBJ databases">
        <title>Genomics of glacier-inhabiting Cryobacterium strains.</title>
        <authorList>
            <person name="Liu Q."/>
            <person name="Xin Y.-H."/>
        </authorList>
    </citation>
    <scope>NUCLEOTIDE SEQUENCE [LARGE SCALE GENOMIC DNA]</scope>
    <source>
        <strain evidence="2 3">TMT4-23</strain>
    </source>
</reference>
<proteinExistence type="predicted"/>
<dbReference type="Gene3D" id="1.10.10.10">
    <property type="entry name" value="Winged helix-like DNA-binding domain superfamily/Winged helix DNA-binding domain"/>
    <property type="match status" value="1"/>
</dbReference>
<dbReference type="InterPro" id="IPR005149">
    <property type="entry name" value="Tscrpt_reg_PadR_N"/>
</dbReference>
<feature type="domain" description="Transcription regulator PadR N-terminal" evidence="1">
    <location>
        <begin position="30"/>
        <end position="100"/>
    </location>
</feature>
<dbReference type="RefSeq" id="WP_134363574.1">
    <property type="nucleotide sequence ID" value="NZ_SOGJ01000023.1"/>
</dbReference>